<dbReference type="PROSITE" id="PS00211">
    <property type="entry name" value="ABC_TRANSPORTER_1"/>
    <property type="match status" value="1"/>
</dbReference>
<dbReference type="InterPro" id="IPR027417">
    <property type="entry name" value="P-loop_NTPase"/>
</dbReference>
<dbReference type="SMART" id="SM00382">
    <property type="entry name" value="AAA"/>
    <property type="match status" value="1"/>
</dbReference>
<dbReference type="Pfam" id="PF00005">
    <property type="entry name" value="ABC_tran"/>
    <property type="match status" value="1"/>
</dbReference>
<evidence type="ECO:0000256" key="2">
    <source>
        <dbReference type="ARBA" id="ARBA00022741"/>
    </source>
</evidence>
<dbReference type="InterPro" id="IPR013563">
    <property type="entry name" value="Oligopep_ABC_C"/>
</dbReference>
<dbReference type="CDD" id="cd03257">
    <property type="entry name" value="ABC_NikE_OppD_transporters"/>
    <property type="match status" value="1"/>
</dbReference>
<dbReference type="PANTHER" id="PTHR43230:SF3">
    <property type="entry name" value="ABC-TYPE DIPEPTIDE_OLIGOPEPTIDE TRANSPORT SYSTEM, ATPASE COMPONENT"/>
    <property type="match status" value="1"/>
</dbReference>
<dbReference type="NCBIfam" id="TIGR01727">
    <property type="entry name" value="oligo_HPY"/>
    <property type="match status" value="1"/>
</dbReference>
<organism evidence="5 6">
    <name type="scientific">Geodia barretti</name>
    <name type="common">Barrett's horny sponge</name>
    <dbReference type="NCBI Taxonomy" id="519541"/>
    <lineage>
        <taxon>Eukaryota</taxon>
        <taxon>Metazoa</taxon>
        <taxon>Porifera</taxon>
        <taxon>Demospongiae</taxon>
        <taxon>Heteroscleromorpha</taxon>
        <taxon>Tetractinellida</taxon>
        <taxon>Astrophorina</taxon>
        <taxon>Geodiidae</taxon>
        <taxon>Geodia</taxon>
    </lineage>
</organism>
<feature type="domain" description="ABC transporter" evidence="4">
    <location>
        <begin position="14"/>
        <end position="264"/>
    </location>
</feature>
<dbReference type="InterPro" id="IPR017871">
    <property type="entry name" value="ABC_transporter-like_CS"/>
</dbReference>
<dbReference type="InterPro" id="IPR003439">
    <property type="entry name" value="ABC_transporter-like_ATP-bd"/>
</dbReference>
<dbReference type="Pfam" id="PF08352">
    <property type="entry name" value="oligo_HPY"/>
    <property type="match status" value="1"/>
</dbReference>
<keyword evidence="2" id="KW-0547">Nucleotide-binding</keyword>
<protein>
    <submittedName>
        <fullName evidence="5">Probable peptide ABC transporter ATP-binding protein y4tS</fullName>
    </submittedName>
</protein>
<keyword evidence="6" id="KW-1185">Reference proteome</keyword>
<dbReference type="PANTHER" id="PTHR43230">
    <property type="entry name" value="ABC-TYPE DIPEPTIDE/OLIGOPEPTIDE TRANSPORT SYSTEM, ATPASE COMPONENT"/>
    <property type="match status" value="1"/>
</dbReference>
<proteinExistence type="predicted"/>
<dbReference type="GO" id="GO:0005524">
    <property type="term" value="F:ATP binding"/>
    <property type="evidence" value="ECO:0007669"/>
    <property type="project" value="UniProtKB-KW"/>
</dbReference>
<dbReference type="SUPFAM" id="SSF52540">
    <property type="entry name" value="P-loop containing nucleoside triphosphate hydrolases"/>
    <property type="match status" value="1"/>
</dbReference>
<evidence type="ECO:0000256" key="1">
    <source>
        <dbReference type="ARBA" id="ARBA00022448"/>
    </source>
</evidence>
<dbReference type="InterPro" id="IPR003593">
    <property type="entry name" value="AAA+_ATPase"/>
</dbReference>
<dbReference type="EMBL" id="CASHTH010000783">
    <property type="protein sequence ID" value="CAI8007542.1"/>
    <property type="molecule type" value="Genomic_DNA"/>
</dbReference>
<comment type="caution">
    <text evidence="5">The sequence shown here is derived from an EMBL/GenBank/DDBJ whole genome shotgun (WGS) entry which is preliminary data.</text>
</comment>
<evidence type="ECO:0000256" key="3">
    <source>
        <dbReference type="ARBA" id="ARBA00022840"/>
    </source>
</evidence>
<evidence type="ECO:0000313" key="5">
    <source>
        <dbReference type="EMBL" id="CAI8007542.1"/>
    </source>
</evidence>
<keyword evidence="3 5" id="KW-0067">ATP-binding</keyword>
<dbReference type="GO" id="GO:0015833">
    <property type="term" value="P:peptide transport"/>
    <property type="evidence" value="ECO:0007669"/>
    <property type="project" value="InterPro"/>
</dbReference>
<sequence length="347" mass="37952">MTALAPTDDTDNVLELKNVSKVFGGGLLRRNITVAVDDVSLGIPRENPGIIAVAGESGSGKTTLARLMLGIIPPTEGAIYFNGHDIASLGRSDKREFRREVQPIMQDPFEVYNPFYKVDHVMMAPVTNFGLARSKSEARDLVVESLETVGLRHQETLGRFPHQLSGGQRQRIMVARALLLKPRVIVADEPVSMVDASLRATILGSIDLLNKELGIAVIYITHDLTTAFQISDNIIVMYQGSVVETGRVEDVIQAPQHPYTQLLVESIPRPDPSERWGSDMASQETGGASTEVGCRFAPRCPYAMAECTEEMPPLYRIGDTQAALCYLHRDSSLGNVQSISDVFKSSV</sequence>
<evidence type="ECO:0000313" key="6">
    <source>
        <dbReference type="Proteomes" id="UP001174909"/>
    </source>
</evidence>
<reference evidence="5" key="1">
    <citation type="submission" date="2023-03" db="EMBL/GenBank/DDBJ databases">
        <authorList>
            <person name="Steffen K."/>
            <person name="Cardenas P."/>
        </authorList>
    </citation>
    <scope>NUCLEOTIDE SEQUENCE</scope>
</reference>
<keyword evidence="1" id="KW-0813">Transport</keyword>
<evidence type="ECO:0000259" key="4">
    <source>
        <dbReference type="PROSITE" id="PS50893"/>
    </source>
</evidence>
<dbReference type="Proteomes" id="UP001174909">
    <property type="component" value="Unassembled WGS sequence"/>
</dbReference>
<name>A0AA35WBV9_GEOBA</name>
<accession>A0AA35WBV9</accession>
<dbReference type="AlphaFoldDB" id="A0AA35WBV9"/>
<dbReference type="GO" id="GO:0016887">
    <property type="term" value="F:ATP hydrolysis activity"/>
    <property type="evidence" value="ECO:0007669"/>
    <property type="project" value="InterPro"/>
</dbReference>
<dbReference type="PROSITE" id="PS50893">
    <property type="entry name" value="ABC_TRANSPORTER_2"/>
    <property type="match status" value="1"/>
</dbReference>
<dbReference type="Gene3D" id="3.40.50.300">
    <property type="entry name" value="P-loop containing nucleotide triphosphate hydrolases"/>
    <property type="match status" value="1"/>
</dbReference>
<gene>
    <name evidence="5" type="ORF">GBAR_LOCUS5262</name>
</gene>